<sequence length="267" mass="28215">MDVLLGELVCDVRGDGLGLGDLLRLQPVALQHVLEVHVAADVQLVRTVDGVATLLEQVREHPVSDGGADLGLDVVTDDRQPGVLELLRPLRRARDEHRQGVDEGAARVDGALRVEPVRLLRPHRQVRDQDVGLGRLQGTDDIDRLGVRLGDGLAVVLAETVEGVAALDGDTGGRHVAERHGVVLAGLHRVGEVEADLLRVDVEGGDEVHVVDVVVAELHVHEAGDGVARIGVAVEVHALDQGRGTITDADDGDTDRVIGHVSPCSAG</sequence>
<evidence type="ECO:0000313" key="1">
    <source>
        <dbReference type="EMBL" id="MPM55692.1"/>
    </source>
</evidence>
<reference evidence="1" key="1">
    <citation type="submission" date="2019-08" db="EMBL/GenBank/DDBJ databases">
        <authorList>
            <person name="Kucharzyk K."/>
            <person name="Murdoch R.W."/>
            <person name="Higgins S."/>
            <person name="Loffler F."/>
        </authorList>
    </citation>
    <scope>NUCLEOTIDE SEQUENCE</scope>
</reference>
<dbReference type="EMBL" id="VSSQ01015391">
    <property type="protein sequence ID" value="MPM55692.1"/>
    <property type="molecule type" value="Genomic_DNA"/>
</dbReference>
<dbReference type="AlphaFoldDB" id="A0A645AR02"/>
<gene>
    <name evidence="1" type="ORF">SDC9_102489</name>
</gene>
<comment type="caution">
    <text evidence="1">The sequence shown here is derived from an EMBL/GenBank/DDBJ whole genome shotgun (WGS) entry which is preliminary data.</text>
</comment>
<organism evidence="1">
    <name type="scientific">bioreactor metagenome</name>
    <dbReference type="NCBI Taxonomy" id="1076179"/>
    <lineage>
        <taxon>unclassified sequences</taxon>
        <taxon>metagenomes</taxon>
        <taxon>ecological metagenomes</taxon>
    </lineage>
</organism>
<proteinExistence type="predicted"/>
<protein>
    <submittedName>
        <fullName evidence="1">Uncharacterized protein</fullName>
    </submittedName>
</protein>
<name>A0A645AR02_9ZZZZ</name>
<accession>A0A645AR02</accession>